<organism evidence="2 3">
    <name type="scientific">Synaphobranchus kaupii</name>
    <name type="common">Kaup's arrowtooth eel</name>
    <dbReference type="NCBI Taxonomy" id="118154"/>
    <lineage>
        <taxon>Eukaryota</taxon>
        <taxon>Metazoa</taxon>
        <taxon>Chordata</taxon>
        <taxon>Craniata</taxon>
        <taxon>Vertebrata</taxon>
        <taxon>Euteleostomi</taxon>
        <taxon>Actinopterygii</taxon>
        <taxon>Neopterygii</taxon>
        <taxon>Teleostei</taxon>
        <taxon>Anguilliformes</taxon>
        <taxon>Synaphobranchidae</taxon>
        <taxon>Synaphobranchus</taxon>
    </lineage>
</organism>
<reference evidence="2" key="1">
    <citation type="journal article" date="2023" name="Science">
        <title>Genome structures resolve the early diversification of teleost fishes.</title>
        <authorList>
            <person name="Parey E."/>
            <person name="Louis A."/>
            <person name="Montfort J."/>
            <person name="Bouchez O."/>
            <person name="Roques C."/>
            <person name="Iampietro C."/>
            <person name="Lluch J."/>
            <person name="Castinel A."/>
            <person name="Donnadieu C."/>
            <person name="Desvignes T."/>
            <person name="Floi Bucao C."/>
            <person name="Jouanno E."/>
            <person name="Wen M."/>
            <person name="Mejri S."/>
            <person name="Dirks R."/>
            <person name="Jansen H."/>
            <person name="Henkel C."/>
            <person name="Chen W.J."/>
            <person name="Zahm M."/>
            <person name="Cabau C."/>
            <person name="Klopp C."/>
            <person name="Thompson A.W."/>
            <person name="Robinson-Rechavi M."/>
            <person name="Braasch I."/>
            <person name="Lecointre G."/>
            <person name="Bobe J."/>
            <person name="Postlethwait J.H."/>
            <person name="Berthelot C."/>
            <person name="Roest Crollius H."/>
            <person name="Guiguen Y."/>
        </authorList>
    </citation>
    <scope>NUCLEOTIDE SEQUENCE</scope>
    <source>
        <strain evidence="2">WJC10195</strain>
    </source>
</reference>
<gene>
    <name evidence="2" type="ORF">SKAU_G00267080</name>
</gene>
<comment type="caution">
    <text evidence="2">The sequence shown here is derived from an EMBL/GenBank/DDBJ whole genome shotgun (WGS) entry which is preliminary data.</text>
</comment>
<dbReference type="AlphaFoldDB" id="A0A9Q1IQ87"/>
<name>A0A9Q1IQ87_SYNKA</name>
<keyword evidence="3" id="KW-1185">Reference proteome</keyword>
<feature type="compositionally biased region" description="Low complexity" evidence="1">
    <location>
        <begin position="37"/>
        <end position="46"/>
    </location>
</feature>
<dbReference type="Proteomes" id="UP001152622">
    <property type="component" value="Chromosome 10"/>
</dbReference>
<evidence type="ECO:0000313" key="2">
    <source>
        <dbReference type="EMBL" id="KAJ8348119.1"/>
    </source>
</evidence>
<feature type="compositionally biased region" description="Polar residues" evidence="1">
    <location>
        <begin position="112"/>
        <end position="121"/>
    </location>
</feature>
<dbReference type="EMBL" id="JAINUF010000010">
    <property type="protein sequence ID" value="KAJ8348119.1"/>
    <property type="molecule type" value="Genomic_DNA"/>
</dbReference>
<evidence type="ECO:0000256" key="1">
    <source>
        <dbReference type="SAM" id="MobiDB-lite"/>
    </source>
</evidence>
<sequence>MELCGSETFPELQSAGSEAQREAVSEPEPCQEEPCGLPSSPALFPSSAPPMTTPSVAPGNRELQQQRAGEAQSHARPPAKRARRRPLLTCSGKKKRPSDDPVKRCRGRARFSTFSQRHSKE</sequence>
<proteinExistence type="predicted"/>
<accession>A0A9Q1IQ87</accession>
<evidence type="ECO:0000313" key="3">
    <source>
        <dbReference type="Proteomes" id="UP001152622"/>
    </source>
</evidence>
<feature type="region of interest" description="Disordered" evidence="1">
    <location>
        <begin position="1"/>
        <end position="121"/>
    </location>
</feature>
<protein>
    <submittedName>
        <fullName evidence="2">Uncharacterized protein</fullName>
    </submittedName>
</protein>
<feature type="compositionally biased region" description="Basic residues" evidence="1">
    <location>
        <begin position="77"/>
        <end position="96"/>
    </location>
</feature>